<evidence type="ECO:0000313" key="2">
    <source>
        <dbReference type="EMBL" id="MBN1574450.1"/>
    </source>
</evidence>
<comment type="caution">
    <text evidence="2">The sequence shown here is derived from an EMBL/GenBank/DDBJ whole genome shotgun (WGS) entry which is preliminary data.</text>
</comment>
<proteinExistence type="predicted"/>
<dbReference type="Proteomes" id="UP000809273">
    <property type="component" value="Unassembled WGS sequence"/>
</dbReference>
<sequence length="640" mass="69517">MKKFLVLIAATALVVAIALPSFAAETTFSGIYRVRSVMDYNWDKQMKDGAGLGPSHDDALYTGYFDQRFQLKITHTRSEFLKAVVVASLVDDTWGQQRNLRWNNSTGVGDGWIDQAWIEAITPVGMIVAGASVGRGFGYGLWSSGDMFDQDGTNNYGLTYAIQLPVGDGNFIGTLSYIKYIDLVQPVILNALGGVAPAGTAIRTWPGRPTLDEVGGVGSTNYNIDTDTFVLTAHYISENIKAGILFQWVLDPRANGAALLAKGIANQPIFPDSTFAGEAGIGGYAGPTATFTDGAGRFYGMPLLPMPATAYPLALNLGAPFPDPFINNVGYNLGIGAMGMYGVNVYILGTYVDLKFFDGKLEVKGEFDRIFGSAHLNSYGHGYNAFLNSISNGTVVCPVTLPTLTPTFLAATTLLPGQRIPEKIGVDTVNAYVDVSYNTDLFTIGAAFLYGSGEKWWHPFTQSHLGLNNTGIDEFRWSNIIVSGGREFLNGPGNPLGLGNTEENVTSVKLYWSVCPFDKLDVHGAFIWAKYSEPVGRYATDTNGNLVDNWNAFYGHPMNYAMGNYSTPTGGAITPAGVSDDLGWEIDFGVTWTIMEGLTLNSEFGVLFTGDAFDYRNTVTGEREEWGEIYRWVNTLTFEF</sequence>
<reference evidence="2" key="2">
    <citation type="submission" date="2021-01" db="EMBL/GenBank/DDBJ databases">
        <authorList>
            <person name="Hahn C.R."/>
            <person name="Youssef N.H."/>
            <person name="Elshahed M."/>
        </authorList>
    </citation>
    <scope>NUCLEOTIDE SEQUENCE</scope>
    <source>
        <strain evidence="2">Zod_Metabat.24</strain>
    </source>
</reference>
<evidence type="ECO:0000256" key="1">
    <source>
        <dbReference type="SAM" id="SignalP"/>
    </source>
</evidence>
<dbReference type="Gene3D" id="2.40.160.100">
    <property type="match status" value="1"/>
</dbReference>
<feature type="chain" id="PRO_5039315974" description="Alginate export domain-containing protein" evidence="1">
    <location>
        <begin position="24"/>
        <end position="640"/>
    </location>
</feature>
<dbReference type="EMBL" id="JAFGIX010000080">
    <property type="protein sequence ID" value="MBN1574450.1"/>
    <property type="molecule type" value="Genomic_DNA"/>
</dbReference>
<evidence type="ECO:0000313" key="3">
    <source>
        <dbReference type="Proteomes" id="UP000809273"/>
    </source>
</evidence>
<keyword evidence="1" id="KW-0732">Signal</keyword>
<organism evidence="2 3">
    <name type="scientific">Candidatus Zymogenus saltonus</name>
    <dbReference type="NCBI Taxonomy" id="2844893"/>
    <lineage>
        <taxon>Bacteria</taxon>
        <taxon>Deltaproteobacteria</taxon>
        <taxon>Candidatus Zymogenia</taxon>
        <taxon>Candidatus Zymogeniales</taxon>
        <taxon>Candidatus Zymogenaceae</taxon>
        <taxon>Candidatus Zymogenus</taxon>
    </lineage>
</organism>
<feature type="signal peptide" evidence="1">
    <location>
        <begin position="1"/>
        <end position="23"/>
    </location>
</feature>
<gene>
    <name evidence="2" type="ORF">JW984_14730</name>
</gene>
<dbReference type="InterPro" id="IPR053728">
    <property type="entry name" value="Alginate_Permeability_Chnl"/>
</dbReference>
<reference evidence="2" key="1">
    <citation type="journal article" date="2021" name="Environ. Microbiol.">
        <title>Genomic characterization of three novel Desulfobacterota classes expand the metabolic and phylogenetic diversity of the phylum.</title>
        <authorList>
            <person name="Murphy C.L."/>
            <person name="Biggerstaff J."/>
            <person name="Eichhorn A."/>
            <person name="Ewing E."/>
            <person name="Shahan R."/>
            <person name="Soriano D."/>
            <person name="Stewart S."/>
            <person name="VanMol K."/>
            <person name="Walker R."/>
            <person name="Walters P."/>
            <person name="Elshahed M.S."/>
            <person name="Youssef N.H."/>
        </authorList>
    </citation>
    <scope>NUCLEOTIDE SEQUENCE</scope>
    <source>
        <strain evidence="2">Zod_Metabat.24</strain>
    </source>
</reference>
<dbReference type="AlphaFoldDB" id="A0A9D8KG62"/>
<accession>A0A9D8KG62</accession>
<evidence type="ECO:0008006" key="4">
    <source>
        <dbReference type="Google" id="ProtNLM"/>
    </source>
</evidence>
<name>A0A9D8KG62_9DELT</name>
<protein>
    <recommendedName>
        <fullName evidence="4">Alginate export domain-containing protein</fullName>
    </recommendedName>
</protein>